<sequence>MGNRRLANLLAVILRKWSTYGQTRVERRAKADLASLFKKTKLQAKAWRSWLRYTTYCHGEQQQLEWALSYYSVEVLLRRALTSWKKLVEVKQGQRELDELSVWFNTHRLICTGYGKWREYVELQRMKLERVEAQIRTCETLVLFRGVRKWRDRAFVLRQQRENEALARRFFSRRRLKNSLIRLLEWRSSKMMHRRSSTQAKHFRNNKVATACFRYWQRYHEWRVKCAHLTRVLKRNQKGDAFSRWEKYLRRRQVNNENKLQARVFHCIHVELSVLRVLGTFVRGHKQKEVAIALNKAKILCRAFTFWKRRAHVLRQMRNMILYQESFRVQTHLDAWKRFVVATRQMSERLRRTTKRKEKLRKVGVWQKWSIWVSAKRQERATIALAVGFRLRFFPRKVFKVWKERVANWKRQRICTARALLQWQTSLLSRGFRLLHNWRQSRLRLTRLQSEVSTLLAEKHKRHAITNLRALCAKRKLIKRACHHWQLCHRQKYWGRIMQRFYAAQYLEYQRMQADAFARKHLLGRCIGALQAYFCHMKQLKGKINAFQCLYFRNFTDGYFYRWRSFTTFRQKLRKLRRKTRRSQHRLHLQQ</sequence>
<evidence type="ECO:0000313" key="2">
    <source>
        <dbReference type="Proteomes" id="UP000704712"/>
    </source>
</evidence>
<evidence type="ECO:0000313" key="1">
    <source>
        <dbReference type="EMBL" id="KAF4148522.1"/>
    </source>
</evidence>
<organism evidence="1 2">
    <name type="scientific">Phytophthora infestans</name>
    <name type="common">Potato late blight agent</name>
    <name type="synonym">Botrytis infestans</name>
    <dbReference type="NCBI Taxonomy" id="4787"/>
    <lineage>
        <taxon>Eukaryota</taxon>
        <taxon>Sar</taxon>
        <taxon>Stramenopiles</taxon>
        <taxon>Oomycota</taxon>
        <taxon>Peronosporomycetes</taxon>
        <taxon>Peronosporales</taxon>
        <taxon>Peronosporaceae</taxon>
        <taxon>Phytophthora</taxon>
    </lineage>
</organism>
<dbReference type="Proteomes" id="UP000704712">
    <property type="component" value="Unassembled WGS sequence"/>
</dbReference>
<evidence type="ECO:0008006" key="3">
    <source>
        <dbReference type="Google" id="ProtNLM"/>
    </source>
</evidence>
<comment type="caution">
    <text evidence="1">The sequence shown here is derived from an EMBL/GenBank/DDBJ whole genome shotgun (WGS) entry which is preliminary data.</text>
</comment>
<dbReference type="EMBL" id="JAACNO010000266">
    <property type="protein sequence ID" value="KAF4148522.1"/>
    <property type="molecule type" value="Genomic_DNA"/>
</dbReference>
<gene>
    <name evidence="1" type="ORF">GN958_ATG02278</name>
</gene>
<name>A0A8S9VAW8_PHYIN</name>
<accession>A0A8S9VAW8</accession>
<protein>
    <recommendedName>
        <fullName evidence="3">Sfi1 spindle body domain-containing protein</fullName>
    </recommendedName>
</protein>
<proteinExistence type="predicted"/>
<reference evidence="1" key="1">
    <citation type="submission" date="2020-03" db="EMBL/GenBank/DDBJ databases">
        <title>Hybrid Assembly of Korean Phytophthora infestans isolates.</title>
        <authorList>
            <person name="Prokchorchik M."/>
            <person name="Lee Y."/>
            <person name="Seo J."/>
            <person name="Cho J.-H."/>
            <person name="Park Y.-E."/>
            <person name="Jang D.-C."/>
            <person name="Im J.-S."/>
            <person name="Choi J.-G."/>
            <person name="Park H.-J."/>
            <person name="Lee G.-B."/>
            <person name="Lee Y.-G."/>
            <person name="Hong S.-Y."/>
            <person name="Cho K."/>
            <person name="Sohn K.H."/>
        </authorList>
    </citation>
    <scope>NUCLEOTIDE SEQUENCE</scope>
    <source>
        <strain evidence="1">KR_2_A2</strain>
    </source>
</reference>
<dbReference type="AlphaFoldDB" id="A0A8S9VAW8"/>